<accession>A0A6G3WIV4</accession>
<proteinExistence type="predicted"/>
<protein>
    <submittedName>
        <fullName evidence="1">Uncharacterized protein</fullName>
    </submittedName>
</protein>
<reference evidence="1" key="1">
    <citation type="submission" date="2020-01" db="EMBL/GenBank/DDBJ databases">
        <title>Insect and environment-associated Actinomycetes.</title>
        <authorList>
            <person name="Currrie C."/>
            <person name="Chevrette M."/>
            <person name="Carlson C."/>
            <person name="Stubbendieck R."/>
            <person name="Wendt-Pienkowski E."/>
        </authorList>
    </citation>
    <scope>NUCLEOTIDE SEQUENCE</scope>
    <source>
        <strain evidence="1">SID7499</strain>
    </source>
</reference>
<name>A0A6G3WIV4_9ACTN</name>
<dbReference type="AlphaFoldDB" id="A0A6G3WIV4"/>
<feature type="non-terminal residue" evidence="1">
    <location>
        <position position="63"/>
    </location>
</feature>
<dbReference type="EMBL" id="JAAGMN010000282">
    <property type="protein sequence ID" value="NEE05270.1"/>
    <property type="molecule type" value="Genomic_DNA"/>
</dbReference>
<evidence type="ECO:0000313" key="1">
    <source>
        <dbReference type="EMBL" id="NEE05270.1"/>
    </source>
</evidence>
<organism evidence="1">
    <name type="scientific">Streptomyces sp. SID7499</name>
    <dbReference type="NCBI Taxonomy" id="2706086"/>
    <lineage>
        <taxon>Bacteria</taxon>
        <taxon>Bacillati</taxon>
        <taxon>Actinomycetota</taxon>
        <taxon>Actinomycetes</taxon>
        <taxon>Kitasatosporales</taxon>
        <taxon>Streptomycetaceae</taxon>
        <taxon>Streptomyces</taxon>
    </lineage>
</organism>
<comment type="caution">
    <text evidence="1">The sequence shown here is derived from an EMBL/GenBank/DDBJ whole genome shotgun (WGS) entry which is preliminary data.</text>
</comment>
<sequence>MRGDAATDTGARTGLIRALLWLVVAVLAVRQVAVVLRQPPGERLLDLETWLGENGVLHAAGSL</sequence>
<gene>
    <name evidence="1" type="ORF">G3M58_02330</name>
</gene>